<keyword evidence="2" id="KW-1185">Reference proteome</keyword>
<gene>
    <name evidence="1" type="ORF">EAH84_09635</name>
</gene>
<dbReference type="InterPro" id="IPR003477">
    <property type="entry name" value="PemK-like"/>
</dbReference>
<sequence>MEIKRGDLVLAAGPGEFSGKPRPFVIVQSDSFNELHASFAMCPVTSTTNGAHLFRIAIDASIDTVLDRNSEIQIDKIQSLRRQRVVRVIGAVPANIMTMVDDALRRWLQL</sequence>
<dbReference type="EMBL" id="RCZK01000006">
    <property type="protein sequence ID" value="TPG12406.1"/>
    <property type="molecule type" value="Genomic_DNA"/>
</dbReference>
<dbReference type="OrthoDB" id="3196747at2"/>
<proteinExistence type="predicted"/>
<dbReference type="Gene3D" id="2.30.30.110">
    <property type="match status" value="1"/>
</dbReference>
<dbReference type="PANTHER" id="PTHR33988">
    <property type="entry name" value="ENDORIBONUCLEASE MAZF-RELATED"/>
    <property type="match status" value="1"/>
</dbReference>
<organism evidence="1 2">
    <name type="scientific">Sphingomonas oligophenolica</name>
    <dbReference type="NCBI Taxonomy" id="301154"/>
    <lineage>
        <taxon>Bacteria</taxon>
        <taxon>Pseudomonadati</taxon>
        <taxon>Pseudomonadota</taxon>
        <taxon>Alphaproteobacteria</taxon>
        <taxon>Sphingomonadales</taxon>
        <taxon>Sphingomonadaceae</taxon>
        <taxon>Sphingomonas</taxon>
    </lineage>
</organism>
<evidence type="ECO:0000313" key="2">
    <source>
        <dbReference type="Proteomes" id="UP000318413"/>
    </source>
</evidence>
<evidence type="ECO:0000313" key="1">
    <source>
        <dbReference type="EMBL" id="TPG12406.1"/>
    </source>
</evidence>
<accession>A0A502CKV2</accession>
<dbReference type="Proteomes" id="UP000318413">
    <property type="component" value="Unassembled WGS sequence"/>
</dbReference>
<dbReference type="GO" id="GO:0003677">
    <property type="term" value="F:DNA binding"/>
    <property type="evidence" value="ECO:0007669"/>
    <property type="project" value="InterPro"/>
</dbReference>
<dbReference type="Pfam" id="PF02452">
    <property type="entry name" value="PemK_toxin"/>
    <property type="match status" value="1"/>
</dbReference>
<dbReference type="AlphaFoldDB" id="A0A502CKV2"/>
<protein>
    <submittedName>
        <fullName evidence="1">Type II toxin-antitoxin system PemK/MazF family toxin</fullName>
    </submittedName>
</protein>
<dbReference type="InterPro" id="IPR011067">
    <property type="entry name" value="Plasmid_toxin/cell-grow_inhib"/>
</dbReference>
<dbReference type="GO" id="GO:0006402">
    <property type="term" value="P:mRNA catabolic process"/>
    <property type="evidence" value="ECO:0007669"/>
    <property type="project" value="TreeGrafter"/>
</dbReference>
<dbReference type="GO" id="GO:0016075">
    <property type="term" value="P:rRNA catabolic process"/>
    <property type="evidence" value="ECO:0007669"/>
    <property type="project" value="TreeGrafter"/>
</dbReference>
<comment type="caution">
    <text evidence="1">The sequence shown here is derived from an EMBL/GenBank/DDBJ whole genome shotgun (WGS) entry which is preliminary data.</text>
</comment>
<dbReference type="GO" id="GO:0004521">
    <property type="term" value="F:RNA endonuclease activity"/>
    <property type="evidence" value="ECO:0007669"/>
    <property type="project" value="TreeGrafter"/>
</dbReference>
<name>A0A502CKV2_9SPHN</name>
<dbReference type="SUPFAM" id="SSF50118">
    <property type="entry name" value="Cell growth inhibitor/plasmid maintenance toxic component"/>
    <property type="match status" value="1"/>
</dbReference>
<reference evidence="1 2" key="1">
    <citation type="journal article" date="2019" name="Environ. Microbiol.">
        <title>Species interactions and distinct microbial communities in high Arctic permafrost affected cryosols are associated with the CH4 and CO2 gas fluxes.</title>
        <authorList>
            <person name="Altshuler I."/>
            <person name="Hamel J."/>
            <person name="Turney S."/>
            <person name="Magnuson E."/>
            <person name="Levesque R."/>
            <person name="Greer C."/>
            <person name="Whyte L.G."/>
        </authorList>
    </citation>
    <scope>NUCLEOTIDE SEQUENCE [LARGE SCALE GENOMIC DNA]</scope>
    <source>
        <strain evidence="1 2">S5.1</strain>
    </source>
</reference>